<proteinExistence type="predicted"/>
<feature type="non-terminal residue" evidence="2">
    <location>
        <position position="205"/>
    </location>
</feature>
<reference evidence="2" key="1">
    <citation type="submission" date="2021-06" db="EMBL/GenBank/DDBJ databases">
        <authorList>
            <person name="Kallberg Y."/>
            <person name="Tangrot J."/>
            <person name="Rosling A."/>
        </authorList>
    </citation>
    <scope>NUCLEOTIDE SEQUENCE</scope>
    <source>
        <strain evidence="2">UK204</strain>
    </source>
</reference>
<organism evidence="2 3">
    <name type="scientific">Funneliformis caledonium</name>
    <dbReference type="NCBI Taxonomy" id="1117310"/>
    <lineage>
        <taxon>Eukaryota</taxon>
        <taxon>Fungi</taxon>
        <taxon>Fungi incertae sedis</taxon>
        <taxon>Mucoromycota</taxon>
        <taxon>Glomeromycotina</taxon>
        <taxon>Glomeromycetes</taxon>
        <taxon>Glomerales</taxon>
        <taxon>Glomeraceae</taxon>
        <taxon>Funneliformis</taxon>
    </lineage>
</organism>
<dbReference type="Proteomes" id="UP000789570">
    <property type="component" value="Unassembled WGS sequence"/>
</dbReference>
<dbReference type="EMBL" id="CAJVPQ010018008">
    <property type="protein sequence ID" value="CAG8749918.1"/>
    <property type="molecule type" value="Genomic_DNA"/>
</dbReference>
<protein>
    <submittedName>
        <fullName evidence="2">17604_t:CDS:1</fullName>
    </submittedName>
</protein>
<accession>A0A9N9NLU2</accession>
<dbReference type="AlphaFoldDB" id="A0A9N9NLU2"/>
<feature type="coiled-coil region" evidence="1">
    <location>
        <begin position="54"/>
        <end position="81"/>
    </location>
</feature>
<gene>
    <name evidence="2" type="ORF">FCALED_LOCUS16238</name>
</gene>
<name>A0A9N9NLU2_9GLOM</name>
<evidence type="ECO:0000256" key="1">
    <source>
        <dbReference type="SAM" id="Coils"/>
    </source>
</evidence>
<evidence type="ECO:0000313" key="2">
    <source>
        <dbReference type="EMBL" id="CAG8749918.1"/>
    </source>
</evidence>
<dbReference type="OrthoDB" id="2434378at2759"/>
<sequence length="205" mass="23963">YIYSSSIDFTNNDVKTNVATLIAADELCLNNLCDSIENYLLDNKKSLKKNFILIQNVVSQITQLKILIDLLEKNKKRYSENSILIWDKLMEWIIAQSDDELPLDTTKWTLNEISTFRTMIRPFLPLINFETISPKDFFQKIKPFKNCFDHDFYIQILEYYSFSNNDVTVIHSKSSLDSKVINSKKGSLSRNSIKSKKQDRLDQIN</sequence>
<keyword evidence="1" id="KW-0175">Coiled coil</keyword>
<evidence type="ECO:0000313" key="3">
    <source>
        <dbReference type="Proteomes" id="UP000789570"/>
    </source>
</evidence>
<comment type="caution">
    <text evidence="2">The sequence shown here is derived from an EMBL/GenBank/DDBJ whole genome shotgun (WGS) entry which is preliminary data.</text>
</comment>
<keyword evidence="3" id="KW-1185">Reference proteome</keyword>